<sequence>MSSISSDYSLLRLQSLFQTDGNDFLSAFSSAQHLSTPFADSTHRIWALCGEQQQAVLKVADLESVSAQVFWQGMRDLFAWDLVGSYTHLTEIYRFFSSLDGVTVPILGGTCFSLQGKHAALLTEFIDGQALDIQSVDIGDCQNLARYLMVMHQQKHTKVGVLGGSKTLNLQQFRQRILSFLERSPRLKTLSSNELSSLIEAANHFQTSALVSMVLDLRWDQFMKRKNNELVLLDIDAAISAPVEMDWLMLEAVFPKTHLRALVCEYKQHMTLPNKAMLREVRELYRALFCGLGLLGEQEWAWWRDLPPHLDELID</sequence>
<evidence type="ECO:0000313" key="1">
    <source>
        <dbReference type="EMBL" id="MBO1927803.1"/>
    </source>
</evidence>
<protein>
    <recommendedName>
        <fullName evidence="3">Aminoglycoside phosphotransferase domain-containing protein</fullName>
    </recommendedName>
</protein>
<comment type="caution">
    <text evidence="1">The sequence shown here is derived from an EMBL/GenBank/DDBJ whole genome shotgun (WGS) entry which is preliminary data.</text>
</comment>
<dbReference type="Proteomes" id="UP000664835">
    <property type="component" value="Unassembled WGS sequence"/>
</dbReference>
<accession>A0ABS3Q6V6</accession>
<gene>
    <name evidence="1" type="ORF">J3998_09460</name>
</gene>
<dbReference type="RefSeq" id="WP_208150419.1">
    <property type="nucleotide sequence ID" value="NZ_JAGETV010000018.1"/>
</dbReference>
<evidence type="ECO:0000313" key="2">
    <source>
        <dbReference type="Proteomes" id="UP000664835"/>
    </source>
</evidence>
<reference evidence="1 2" key="1">
    <citation type="submission" date="2021-03" db="EMBL/GenBank/DDBJ databases">
        <title>Thiomicrorhabdus sp.nov.,novel sulfur-oxidizing bacteria isolated from coastal sediment.</title>
        <authorList>
            <person name="Liu X."/>
        </authorList>
    </citation>
    <scope>NUCLEOTIDE SEQUENCE [LARGE SCALE GENOMIC DNA]</scope>
    <source>
        <strain evidence="1 2">6S2-11</strain>
    </source>
</reference>
<dbReference type="InterPro" id="IPR011009">
    <property type="entry name" value="Kinase-like_dom_sf"/>
</dbReference>
<name>A0ABS3Q6V6_9GAMM</name>
<organism evidence="1 2">
    <name type="scientific">Thiomicrorhabdus marina</name>
    <dbReference type="NCBI Taxonomy" id="2818442"/>
    <lineage>
        <taxon>Bacteria</taxon>
        <taxon>Pseudomonadati</taxon>
        <taxon>Pseudomonadota</taxon>
        <taxon>Gammaproteobacteria</taxon>
        <taxon>Thiotrichales</taxon>
        <taxon>Piscirickettsiaceae</taxon>
        <taxon>Thiomicrorhabdus</taxon>
    </lineage>
</organism>
<dbReference type="EMBL" id="JAGETV010000018">
    <property type="protein sequence ID" value="MBO1927803.1"/>
    <property type="molecule type" value="Genomic_DNA"/>
</dbReference>
<keyword evidence="2" id="KW-1185">Reference proteome</keyword>
<proteinExistence type="predicted"/>
<evidence type="ECO:0008006" key="3">
    <source>
        <dbReference type="Google" id="ProtNLM"/>
    </source>
</evidence>
<dbReference type="SUPFAM" id="SSF56112">
    <property type="entry name" value="Protein kinase-like (PK-like)"/>
    <property type="match status" value="1"/>
</dbReference>